<protein>
    <submittedName>
        <fullName evidence="2">Phosphotransferase</fullName>
    </submittedName>
</protein>
<feature type="domain" description="Aminoglycoside phosphotransferase" evidence="1">
    <location>
        <begin position="70"/>
        <end position="258"/>
    </location>
</feature>
<dbReference type="InterPro" id="IPR051678">
    <property type="entry name" value="AGP_Transferase"/>
</dbReference>
<evidence type="ECO:0000259" key="1">
    <source>
        <dbReference type="Pfam" id="PF01636"/>
    </source>
</evidence>
<dbReference type="Proteomes" id="UP001172142">
    <property type="component" value="Unassembled WGS sequence"/>
</dbReference>
<dbReference type="EMBL" id="JAUJWU010000001">
    <property type="protein sequence ID" value="MDN7245459.1"/>
    <property type="molecule type" value="Genomic_DNA"/>
</dbReference>
<dbReference type="Pfam" id="PF01636">
    <property type="entry name" value="APH"/>
    <property type="match status" value="1"/>
</dbReference>
<dbReference type="SUPFAM" id="SSF56112">
    <property type="entry name" value="Protein kinase-like (PK-like)"/>
    <property type="match status" value="1"/>
</dbReference>
<evidence type="ECO:0000313" key="2">
    <source>
        <dbReference type="EMBL" id="MDN7245459.1"/>
    </source>
</evidence>
<dbReference type="InterPro" id="IPR011009">
    <property type="entry name" value="Kinase-like_dom_sf"/>
</dbReference>
<name>A0ABT8NC53_9BACL</name>
<proteinExistence type="predicted"/>
<reference evidence="2 3" key="1">
    <citation type="submission" date="2023-07" db="EMBL/GenBank/DDBJ databases">
        <title>Novel species in genus Planococcus.</title>
        <authorList>
            <person name="Ning S."/>
        </authorList>
    </citation>
    <scope>NUCLEOTIDE SEQUENCE [LARGE SCALE GENOMIC DNA]</scope>
    <source>
        <strain evidence="2 3">N017</strain>
    </source>
</reference>
<dbReference type="PANTHER" id="PTHR21310:SF15">
    <property type="entry name" value="AMINOGLYCOSIDE PHOSPHOTRANSFERASE DOMAIN-CONTAINING PROTEIN"/>
    <property type="match status" value="1"/>
</dbReference>
<dbReference type="PANTHER" id="PTHR21310">
    <property type="entry name" value="AMINOGLYCOSIDE PHOSPHOTRANSFERASE-RELATED-RELATED"/>
    <property type="match status" value="1"/>
</dbReference>
<keyword evidence="3" id="KW-1185">Reference proteome</keyword>
<comment type="caution">
    <text evidence="2">The sequence shown here is derived from an EMBL/GenBank/DDBJ whole genome shotgun (WGS) entry which is preliminary data.</text>
</comment>
<gene>
    <name evidence="2" type="ORF">QWY13_08090</name>
</gene>
<dbReference type="InterPro" id="IPR002575">
    <property type="entry name" value="Aminoglycoside_PTrfase"/>
</dbReference>
<sequence>MKAEKEISSCRTIIQRHFGRRCQLREYKVLLRKTDYFVADLTLSNPSQRVVIKLAGPNAPISSSFDRTFAINQQVWKQSGIPTYEAIAFDMSHETVPYRYLLMSHVEGQLWSDIKKQVAPEEFRAIYRDFGWAVAQIHSISYNSFGEIGSKGEVIATETNYASALSRRATQRIRNPRHQEMFLSLLQQNKGLFNEINSPRLTHEDLNPGNILLTNHDGKWQLAAVVDFDSAWAGGFESDLARLELWRGMVGKGFFEEYQTINPIPVNYPQRRLLLQLLWCLEYADPSQRHYQDTKRICGKLGIAPIVFNDEF</sequence>
<evidence type="ECO:0000313" key="3">
    <source>
        <dbReference type="Proteomes" id="UP001172142"/>
    </source>
</evidence>
<dbReference type="RefSeq" id="WP_301855987.1">
    <property type="nucleotide sequence ID" value="NZ_JAUJWU010000001.1"/>
</dbReference>
<organism evidence="2 3">
    <name type="scientific">Planococcus shenhongbingii</name>
    <dbReference type="NCBI Taxonomy" id="3058398"/>
    <lineage>
        <taxon>Bacteria</taxon>
        <taxon>Bacillati</taxon>
        <taxon>Bacillota</taxon>
        <taxon>Bacilli</taxon>
        <taxon>Bacillales</taxon>
        <taxon>Caryophanaceae</taxon>
        <taxon>Planococcus</taxon>
    </lineage>
</organism>
<dbReference type="Gene3D" id="3.90.1200.10">
    <property type="match status" value="1"/>
</dbReference>
<accession>A0ABT8NC53</accession>